<keyword evidence="2" id="KW-1185">Reference proteome</keyword>
<organism evidence="1 2">
    <name type="scientific">Gadus morhua</name>
    <name type="common">Atlantic cod</name>
    <dbReference type="NCBI Taxonomy" id="8049"/>
    <lineage>
        <taxon>Eukaryota</taxon>
        <taxon>Metazoa</taxon>
        <taxon>Chordata</taxon>
        <taxon>Craniata</taxon>
        <taxon>Vertebrata</taxon>
        <taxon>Euteleostomi</taxon>
        <taxon>Actinopterygii</taxon>
        <taxon>Neopterygii</taxon>
        <taxon>Teleostei</taxon>
        <taxon>Neoteleostei</taxon>
        <taxon>Acanthomorphata</taxon>
        <taxon>Zeiogadaria</taxon>
        <taxon>Gadariae</taxon>
        <taxon>Gadiformes</taxon>
        <taxon>Gadoidei</taxon>
        <taxon>Gadidae</taxon>
        <taxon>Gadus</taxon>
    </lineage>
</organism>
<dbReference type="OMA" id="GIPRTHF"/>
<dbReference type="PANTHER" id="PTHR31635:SF196">
    <property type="entry name" value="REVERSE TRANSCRIPTASE DOMAIN-CONTAINING PROTEIN-RELATED"/>
    <property type="match status" value="1"/>
</dbReference>
<dbReference type="GeneTree" id="ENSGT01150000286925"/>
<evidence type="ECO:0008006" key="3">
    <source>
        <dbReference type="Google" id="ProtNLM"/>
    </source>
</evidence>
<dbReference type="AlphaFoldDB" id="A0A8C5BI60"/>
<dbReference type="PANTHER" id="PTHR31635">
    <property type="entry name" value="REVERSE TRANSCRIPTASE DOMAIN-CONTAINING PROTEIN-RELATED"/>
    <property type="match status" value="1"/>
</dbReference>
<reference evidence="1" key="1">
    <citation type="submission" date="2025-08" db="UniProtKB">
        <authorList>
            <consortium name="Ensembl"/>
        </authorList>
    </citation>
    <scope>IDENTIFICATION</scope>
</reference>
<dbReference type="Proteomes" id="UP000694546">
    <property type="component" value="Chromosome 8"/>
</dbReference>
<dbReference type="Ensembl" id="ENSGMOT00000062641.1">
    <property type="protein sequence ID" value="ENSGMOP00000046682.1"/>
    <property type="gene ID" value="ENSGMOG00000034907.1"/>
</dbReference>
<evidence type="ECO:0000313" key="1">
    <source>
        <dbReference type="Ensembl" id="ENSGMOP00000046682.1"/>
    </source>
</evidence>
<sequence>MNVLPRLSHIISSIPFKFPPKWFKDIKSFFTQFFWNNKKPRIGYNKLIIPRSMGGLGVPDIFQYYLSFNAKYPLSWAYNNDFPIGSWQWLEQSVMPENGNITLASMWYCPKPPSLLNNIIIQFSCSIVKQLHRRLGIEGLSLPSCPIWGNPILSAGGRTLRNNIWQRAGIMSVGQIYKDHTLPFQQLKNQYGLLHSSFLTYGQLAAVISKKCKDGATPASCPEVDQRLKQASLSSGVVSSIYGLLSKTAPSAYSPVQLAWAHDLNISLSASEWKSVWNSALYSSKCVRLRIIQFKILNRAYITPVTQAKMDKKHQALCWHECGKRGTLLHLLWECPAVKTLWLDVISFLIGLHKVILLDRRNRSGGYMMTVSVVSPTMKAIGKWSSK</sequence>
<reference evidence="1" key="2">
    <citation type="submission" date="2025-09" db="UniProtKB">
        <authorList>
            <consortium name="Ensembl"/>
        </authorList>
    </citation>
    <scope>IDENTIFICATION</scope>
</reference>
<accession>A0A8C5BI60</accession>
<proteinExistence type="predicted"/>
<protein>
    <recommendedName>
        <fullName evidence="3">Reverse transcriptase zinc-binding domain-containing protein</fullName>
    </recommendedName>
</protein>
<name>A0A8C5BI60_GADMO</name>
<evidence type="ECO:0000313" key="2">
    <source>
        <dbReference type="Proteomes" id="UP000694546"/>
    </source>
</evidence>